<dbReference type="PROSITE" id="PS51352">
    <property type="entry name" value="THIOREDOXIN_2"/>
    <property type="match status" value="1"/>
</dbReference>
<dbReference type="CDD" id="cd02947">
    <property type="entry name" value="TRX_family"/>
    <property type="match status" value="1"/>
</dbReference>
<feature type="domain" description="Thioredoxin" evidence="2">
    <location>
        <begin position="2"/>
        <end position="135"/>
    </location>
</feature>
<accession>A0A235B770</accession>
<keyword evidence="4" id="KW-1185">Reference proteome</keyword>
<sequence length="140" mass="16135">MYVCWKRYAAFTGNALHSRNKRMKPVRGGTMVEKIDKVSFNHFISEGQKVVEFIAGWCVDCKRIAFSMPAWEEEYTSFRFGEIDVDEAREIAESRDVKGVPTFIAFRDGREIGRLHSKEAKKEENIEAFLDRITEGVTCS</sequence>
<dbReference type="SUPFAM" id="SSF52833">
    <property type="entry name" value="Thioredoxin-like"/>
    <property type="match status" value="1"/>
</dbReference>
<protein>
    <recommendedName>
        <fullName evidence="2">Thioredoxin domain-containing protein</fullName>
    </recommendedName>
</protein>
<dbReference type="Pfam" id="PF00085">
    <property type="entry name" value="Thioredoxin"/>
    <property type="match status" value="1"/>
</dbReference>
<dbReference type="EMBL" id="NOWF01000004">
    <property type="protein sequence ID" value="OYD08158.1"/>
    <property type="molecule type" value="Genomic_DNA"/>
</dbReference>
<dbReference type="PANTHER" id="PTHR46115">
    <property type="entry name" value="THIOREDOXIN-LIKE PROTEIN 1"/>
    <property type="match status" value="1"/>
</dbReference>
<proteinExistence type="predicted"/>
<evidence type="ECO:0000256" key="1">
    <source>
        <dbReference type="ARBA" id="ARBA00023157"/>
    </source>
</evidence>
<evidence type="ECO:0000259" key="2">
    <source>
        <dbReference type="PROSITE" id="PS51352"/>
    </source>
</evidence>
<evidence type="ECO:0000313" key="3">
    <source>
        <dbReference type="EMBL" id="OYD08158.1"/>
    </source>
</evidence>
<dbReference type="Proteomes" id="UP000215459">
    <property type="component" value="Unassembled WGS sequence"/>
</dbReference>
<dbReference type="Gene3D" id="3.40.30.10">
    <property type="entry name" value="Glutaredoxin"/>
    <property type="match status" value="1"/>
</dbReference>
<keyword evidence="1" id="KW-1015">Disulfide bond</keyword>
<name>A0A235B770_9BACL</name>
<dbReference type="InterPro" id="IPR013766">
    <property type="entry name" value="Thioredoxin_domain"/>
</dbReference>
<comment type="caution">
    <text evidence="3">The sequence shown here is derived from an EMBL/GenBank/DDBJ whole genome shotgun (WGS) entry which is preliminary data.</text>
</comment>
<dbReference type="InterPro" id="IPR036249">
    <property type="entry name" value="Thioredoxin-like_sf"/>
</dbReference>
<evidence type="ECO:0000313" key="4">
    <source>
        <dbReference type="Proteomes" id="UP000215459"/>
    </source>
</evidence>
<reference evidence="3 4" key="1">
    <citation type="submission" date="2017-07" db="EMBL/GenBank/DDBJ databases">
        <title>The genome sequence of Paludifilum halophilum highlights mechanisms for microbial adaptation to high salt environemnts.</title>
        <authorList>
            <person name="Belbahri L."/>
        </authorList>
    </citation>
    <scope>NUCLEOTIDE SEQUENCE [LARGE SCALE GENOMIC DNA]</scope>
    <source>
        <strain evidence="3 4">DSM 102817</strain>
    </source>
</reference>
<organism evidence="3 4">
    <name type="scientific">Paludifilum halophilum</name>
    <dbReference type="NCBI Taxonomy" id="1642702"/>
    <lineage>
        <taxon>Bacteria</taxon>
        <taxon>Bacillati</taxon>
        <taxon>Bacillota</taxon>
        <taxon>Bacilli</taxon>
        <taxon>Bacillales</taxon>
        <taxon>Thermoactinomycetaceae</taxon>
        <taxon>Paludifilum</taxon>
    </lineage>
</organism>
<dbReference type="AlphaFoldDB" id="A0A235B770"/>
<gene>
    <name evidence="3" type="ORF">CHM34_08610</name>
</gene>
<dbReference type="OrthoDB" id="7629852at2"/>